<dbReference type="InterPro" id="IPR010856">
    <property type="entry name" value="Gig2-like"/>
</dbReference>
<proteinExistence type="predicted"/>
<dbReference type="Gene3D" id="2.60.120.330">
    <property type="entry name" value="B-lactam Antibiotic, Isopenicillin N Synthase, Chain"/>
    <property type="match status" value="1"/>
</dbReference>
<sequence>MPPSNTTDFLVRSYPAYFLDVKREIASSYPNFEARITQAWKEIIAELDVVTNQIHDSGSNYIPQIDFGDIDSLSIEEVAKIKKRGCVVIRNVVDDEKVIGWRESLREFARRNPGIEGFPADDKQFFELYWTKPQVEARADPNFLKACIWLNNLYHDKSGAVSDKVDLDIPLIYADRYRIRKPGSQWGFLPPHVDGGTIERWQDPTFRKCFDDILSGNWRQHDPYDLAGRLDARASLYDRPGQASVFRTFQGWLSMSETGPTEGTIQLVPEVLLSNAYLILRPFFKPTVAEDSPEVLKAENWTIDLESPEFPGIIPMDGGFAGPYPNPLLHPHLALAKTLLPAPNVQPGDAVFWHCDLIHAVESTHEGKEDSAVMYIPAVPYTTQNSEYVKKQLDAFLNGERPSDFPKGKGEAGFIEAIKKYGAKNSDGNYVVPYGVLSDNTTQIFEALNGTLRSAKKQKKVAFDKELLMLPGDKDVPVVLLEE</sequence>
<dbReference type="PANTHER" id="PTHR30613:SF1">
    <property type="entry name" value="DUF1479 DOMAIN PROTEIN (AFU_ORTHOLOGUE AFUA_5G09280)"/>
    <property type="match status" value="1"/>
</dbReference>
<dbReference type="AlphaFoldDB" id="A0AAD5VTS0"/>
<keyword evidence="3" id="KW-1185">Reference proteome</keyword>
<accession>A0AAD5VTS0</accession>
<gene>
    <name evidence="2" type="ORF">NP233_g4989</name>
</gene>
<dbReference type="SMART" id="SM01283">
    <property type="entry name" value="Costars"/>
    <property type="match status" value="1"/>
</dbReference>
<protein>
    <recommendedName>
        <fullName evidence="1">Costars domain-containing protein</fullName>
    </recommendedName>
</protein>
<dbReference type="InterPro" id="IPR027817">
    <property type="entry name" value="Costars_dom"/>
</dbReference>
<name>A0AAD5VTS0_9AGAR</name>
<dbReference type="PANTHER" id="PTHR30613">
    <property type="entry name" value="UNCHARACTERIZED PROTEIN YBIU-RELATED"/>
    <property type="match status" value="1"/>
</dbReference>
<organism evidence="2 3">
    <name type="scientific">Leucocoprinus birnbaumii</name>
    <dbReference type="NCBI Taxonomy" id="56174"/>
    <lineage>
        <taxon>Eukaryota</taxon>
        <taxon>Fungi</taxon>
        <taxon>Dikarya</taxon>
        <taxon>Basidiomycota</taxon>
        <taxon>Agaricomycotina</taxon>
        <taxon>Agaricomycetes</taxon>
        <taxon>Agaricomycetidae</taxon>
        <taxon>Agaricales</taxon>
        <taxon>Agaricineae</taxon>
        <taxon>Agaricaceae</taxon>
        <taxon>Leucocoprinus</taxon>
    </lineage>
</organism>
<dbReference type="InterPro" id="IPR027443">
    <property type="entry name" value="IPNS-like_sf"/>
</dbReference>
<reference evidence="2" key="1">
    <citation type="submission" date="2022-07" db="EMBL/GenBank/DDBJ databases">
        <title>Genome Sequence of Leucocoprinus birnbaumii.</title>
        <authorList>
            <person name="Buettner E."/>
        </authorList>
    </citation>
    <scope>NUCLEOTIDE SEQUENCE</scope>
    <source>
        <strain evidence="2">VT141</strain>
    </source>
</reference>
<evidence type="ECO:0000313" key="3">
    <source>
        <dbReference type="Proteomes" id="UP001213000"/>
    </source>
</evidence>
<comment type="caution">
    <text evidence="2">The sequence shown here is derived from an EMBL/GenBank/DDBJ whole genome shotgun (WGS) entry which is preliminary data.</text>
</comment>
<evidence type="ECO:0000313" key="2">
    <source>
        <dbReference type="EMBL" id="KAJ3569522.1"/>
    </source>
</evidence>
<dbReference type="Proteomes" id="UP001213000">
    <property type="component" value="Unassembled WGS sequence"/>
</dbReference>
<feature type="domain" description="Costars" evidence="1">
    <location>
        <begin position="415"/>
        <end position="481"/>
    </location>
</feature>
<dbReference type="EMBL" id="JANIEX010000283">
    <property type="protein sequence ID" value="KAJ3569522.1"/>
    <property type="molecule type" value="Genomic_DNA"/>
</dbReference>
<dbReference type="Pfam" id="PF07350">
    <property type="entry name" value="Gig2-like"/>
    <property type="match status" value="1"/>
</dbReference>
<dbReference type="SUPFAM" id="SSF51197">
    <property type="entry name" value="Clavaminate synthase-like"/>
    <property type="match status" value="1"/>
</dbReference>
<evidence type="ECO:0000259" key="1">
    <source>
        <dbReference type="SMART" id="SM01283"/>
    </source>
</evidence>